<feature type="domain" description="PPIase FKBP-type" evidence="8">
    <location>
        <begin position="195"/>
        <end position="296"/>
    </location>
</feature>
<evidence type="ECO:0000313" key="10">
    <source>
        <dbReference type="Proteomes" id="UP000199679"/>
    </source>
</evidence>
<evidence type="ECO:0000256" key="6">
    <source>
        <dbReference type="PROSITE-ProRule" id="PRU00277"/>
    </source>
</evidence>
<dbReference type="OrthoDB" id="9814548at2"/>
<comment type="similarity">
    <text evidence="2">Belongs to the FKBP-type PPIase family.</text>
</comment>
<gene>
    <name evidence="9" type="ORF">SAMN05216490_4548</name>
</gene>
<comment type="catalytic activity">
    <reaction evidence="1 6">
        <text>[protein]-peptidylproline (omega=180) = [protein]-peptidylproline (omega=0)</text>
        <dbReference type="Rhea" id="RHEA:16237"/>
        <dbReference type="Rhea" id="RHEA-COMP:10747"/>
        <dbReference type="Rhea" id="RHEA-COMP:10748"/>
        <dbReference type="ChEBI" id="CHEBI:83833"/>
        <dbReference type="ChEBI" id="CHEBI:83834"/>
        <dbReference type="EC" id="5.2.1.8"/>
    </reaction>
</comment>
<dbReference type="GO" id="GO:0003755">
    <property type="term" value="F:peptidyl-prolyl cis-trans isomerase activity"/>
    <property type="evidence" value="ECO:0007669"/>
    <property type="project" value="UniProtKB-KW"/>
</dbReference>
<feature type="chain" id="PRO_5009270637" description="peptidylprolyl isomerase" evidence="7">
    <location>
        <begin position="21"/>
        <end position="323"/>
    </location>
</feature>
<dbReference type="EC" id="5.2.1.8" evidence="3 6"/>
<evidence type="ECO:0000256" key="3">
    <source>
        <dbReference type="ARBA" id="ARBA00013194"/>
    </source>
</evidence>
<sequence>MKKYIYSIILFCAFSITANAQNDLQRTSQGALYTLFTHNTGDRIKNDDVITLQIIQKTDKDSLLSSTYALGHPVQVKVQPTQNVTDMMEIFPLLTTGDSLLVKIPADSVFKGHENSRPPFFPAGSFFNFYMKIVKVQSLNDAIAERNAELEKIKAAEAVDANKYITSNKLVMKTTASGLKYVVFKQSIKPKPRAGDTVLVNYTGHLLNGQVFDTSIAAVADKAGLLQEGRTYEPISFVVGSGQVIKGWDEGLLLLNTGAKAKFVIPSSLAYGEQGQGDVIPSYSTLVFDVELVAVKPIPHAAVAPTKKPAAKKKTATTAKKKS</sequence>
<name>A0A1H2C277_MUCMA</name>
<keyword evidence="7" id="KW-0732">Signal</keyword>
<evidence type="ECO:0000259" key="8">
    <source>
        <dbReference type="PROSITE" id="PS50059"/>
    </source>
</evidence>
<keyword evidence="4 6" id="KW-0697">Rotamase</keyword>
<evidence type="ECO:0000256" key="1">
    <source>
        <dbReference type="ARBA" id="ARBA00000971"/>
    </source>
</evidence>
<evidence type="ECO:0000256" key="5">
    <source>
        <dbReference type="ARBA" id="ARBA00023235"/>
    </source>
</evidence>
<keyword evidence="10" id="KW-1185">Reference proteome</keyword>
<dbReference type="Proteomes" id="UP000199679">
    <property type="component" value="Chromosome I"/>
</dbReference>
<proteinExistence type="inferred from homology"/>
<dbReference type="AlphaFoldDB" id="A0A1H2C277"/>
<dbReference type="InterPro" id="IPR001179">
    <property type="entry name" value="PPIase_FKBP_dom"/>
</dbReference>
<evidence type="ECO:0000256" key="2">
    <source>
        <dbReference type="ARBA" id="ARBA00006577"/>
    </source>
</evidence>
<dbReference type="EMBL" id="LT629740">
    <property type="protein sequence ID" value="SDT64434.1"/>
    <property type="molecule type" value="Genomic_DNA"/>
</dbReference>
<feature type="signal peptide" evidence="7">
    <location>
        <begin position="1"/>
        <end position="20"/>
    </location>
</feature>
<keyword evidence="5 6" id="KW-0413">Isomerase</keyword>
<evidence type="ECO:0000256" key="7">
    <source>
        <dbReference type="SAM" id="SignalP"/>
    </source>
</evidence>
<dbReference type="SUPFAM" id="SSF54534">
    <property type="entry name" value="FKBP-like"/>
    <property type="match status" value="2"/>
</dbReference>
<dbReference type="Gene3D" id="3.10.50.40">
    <property type="match status" value="2"/>
</dbReference>
<accession>A0A1H2C277</accession>
<dbReference type="InterPro" id="IPR046357">
    <property type="entry name" value="PPIase_dom_sf"/>
</dbReference>
<dbReference type="STRING" id="652787.SAMN05216490_4548"/>
<organism evidence="9 10">
    <name type="scientific">Mucilaginibacter mallensis</name>
    <dbReference type="NCBI Taxonomy" id="652787"/>
    <lineage>
        <taxon>Bacteria</taxon>
        <taxon>Pseudomonadati</taxon>
        <taxon>Bacteroidota</taxon>
        <taxon>Sphingobacteriia</taxon>
        <taxon>Sphingobacteriales</taxon>
        <taxon>Sphingobacteriaceae</taxon>
        <taxon>Mucilaginibacter</taxon>
    </lineage>
</organism>
<dbReference type="Pfam" id="PF00254">
    <property type="entry name" value="FKBP_C"/>
    <property type="match status" value="1"/>
</dbReference>
<dbReference type="PANTHER" id="PTHR43811">
    <property type="entry name" value="FKBP-TYPE PEPTIDYL-PROLYL CIS-TRANS ISOMERASE FKPA"/>
    <property type="match status" value="1"/>
</dbReference>
<evidence type="ECO:0000256" key="4">
    <source>
        <dbReference type="ARBA" id="ARBA00023110"/>
    </source>
</evidence>
<protein>
    <recommendedName>
        <fullName evidence="3 6">peptidylprolyl isomerase</fullName>
        <ecNumber evidence="3 6">5.2.1.8</ecNumber>
    </recommendedName>
</protein>
<dbReference type="PANTHER" id="PTHR43811:SF57">
    <property type="entry name" value="FKBP-TYPE PEPTIDYL-PROLYL CIS-TRANS ISOMERASE FKPA-RELATED"/>
    <property type="match status" value="1"/>
</dbReference>
<dbReference type="RefSeq" id="WP_091378630.1">
    <property type="nucleotide sequence ID" value="NZ_LT629740.1"/>
</dbReference>
<evidence type="ECO:0000313" key="9">
    <source>
        <dbReference type="EMBL" id="SDT64434.1"/>
    </source>
</evidence>
<reference evidence="9 10" key="1">
    <citation type="submission" date="2016-10" db="EMBL/GenBank/DDBJ databases">
        <authorList>
            <person name="de Groot N.N."/>
        </authorList>
    </citation>
    <scope>NUCLEOTIDE SEQUENCE [LARGE SCALE GENOMIC DNA]</scope>
    <source>
        <strain evidence="9 10">MP1X4</strain>
    </source>
</reference>
<dbReference type="PROSITE" id="PS50059">
    <property type="entry name" value="FKBP_PPIASE"/>
    <property type="match status" value="1"/>
</dbReference>